<evidence type="ECO:0000256" key="7">
    <source>
        <dbReference type="ARBA" id="ARBA00023204"/>
    </source>
</evidence>
<keyword evidence="7" id="KW-0234">DNA repair</keyword>
<dbReference type="EMBL" id="AUZX01001689">
    <property type="protein sequence ID" value="EQD78422.1"/>
    <property type="molecule type" value="Genomic_DNA"/>
</dbReference>
<keyword evidence="4" id="KW-0227">DNA damage</keyword>
<keyword evidence="5" id="KW-0378">Hydrolase</keyword>
<evidence type="ECO:0000256" key="5">
    <source>
        <dbReference type="ARBA" id="ARBA00022801"/>
    </source>
</evidence>
<dbReference type="AlphaFoldDB" id="T1C8E3"/>
<keyword evidence="3" id="KW-0479">Metal-binding</keyword>
<evidence type="ECO:0000256" key="6">
    <source>
        <dbReference type="ARBA" id="ARBA00022833"/>
    </source>
</evidence>
<dbReference type="Gene3D" id="3.20.20.150">
    <property type="entry name" value="Divalent-metal-dependent TIM barrel enzymes"/>
    <property type="match status" value="1"/>
</dbReference>
<feature type="domain" description="Xylose isomerase-like TIM barrel" evidence="8">
    <location>
        <begin position="3"/>
        <end position="195"/>
    </location>
</feature>
<dbReference type="PROSITE" id="PS51432">
    <property type="entry name" value="AP_NUCLEASE_F2_4"/>
    <property type="match status" value="1"/>
</dbReference>
<dbReference type="SUPFAM" id="SSF51658">
    <property type="entry name" value="Xylose isomerase-like"/>
    <property type="match status" value="1"/>
</dbReference>
<reference evidence="9" key="2">
    <citation type="journal article" date="2014" name="ISME J.">
        <title>Microbial stratification in low pH oxic and suboxic macroscopic growths along an acid mine drainage.</title>
        <authorList>
            <person name="Mendez-Garcia C."/>
            <person name="Mesa V."/>
            <person name="Sprenger R.R."/>
            <person name="Richter M."/>
            <person name="Diez M.S."/>
            <person name="Solano J."/>
            <person name="Bargiela R."/>
            <person name="Golyshina O.V."/>
            <person name="Manteca A."/>
            <person name="Ramos J.L."/>
            <person name="Gallego J.R."/>
            <person name="Llorente I."/>
            <person name="Martins Dos Santos V.A."/>
            <person name="Jensen O.N."/>
            <person name="Pelaez A.I."/>
            <person name="Sanchez J."/>
            <person name="Ferrer M."/>
        </authorList>
    </citation>
    <scope>NUCLEOTIDE SEQUENCE</scope>
</reference>
<accession>T1C8E3</accession>
<organism evidence="9">
    <name type="scientific">mine drainage metagenome</name>
    <dbReference type="NCBI Taxonomy" id="410659"/>
    <lineage>
        <taxon>unclassified sequences</taxon>
        <taxon>metagenomes</taxon>
        <taxon>ecological metagenomes</taxon>
    </lineage>
</organism>
<gene>
    <name evidence="9" type="ORF">B1A_02262</name>
</gene>
<dbReference type="InterPro" id="IPR001719">
    <property type="entry name" value="AP_endonuc_2"/>
</dbReference>
<dbReference type="Pfam" id="PF01261">
    <property type="entry name" value="AP_endonuc_2"/>
    <property type="match status" value="1"/>
</dbReference>
<comment type="cofactor">
    <cofactor evidence="1">
        <name>Zn(2+)</name>
        <dbReference type="ChEBI" id="CHEBI:29105"/>
    </cofactor>
</comment>
<name>T1C8E3_9ZZZZ</name>
<feature type="non-terminal residue" evidence="9">
    <location>
        <position position="1"/>
    </location>
</feature>
<evidence type="ECO:0000259" key="8">
    <source>
        <dbReference type="Pfam" id="PF01261"/>
    </source>
</evidence>
<reference evidence="9" key="1">
    <citation type="submission" date="2013-08" db="EMBL/GenBank/DDBJ databases">
        <authorList>
            <person name="Mendez C."/>
            <person name="Richter M."/>
            <person name="Ferrer M."/>
            <person name="Sanchez J."/>
        </authorList>
    </citation>
    <scope>NUCLEOTIDE SEQUENCE</scope>
</reference>
<proteinExistence type="inferred from homology"/>
<dbReference type="SMART" id="SM00518">
    <property type="entry name" value="AP2Ec"/>
    <property type="match status" value="1"/>
</dbReference>
<evidence type="ECO:0000313" key="9">
    <source>
        <dbReference type="EMBL" id="EQD78422.1"/>
    </source>
</evidence>
<dbReference type="GO" id="GO:0006284">
    <property type="term" value="P:base-excision repair"/>
    <property type="evidence" value="ECO:0007669"/>
    <property type="project" value="TreeGrafter"/>
</dbReference>
<dbReference type="GO" id="GO:0003906">
    <property type="term" value="F:DNA-(apurinic or apyrimidinic site) endonuclease activity"/>
    <property type="evidence" value="ECO:0007669"/>
    <property type="project" value="TreeGrafter"/>
</dbReference>
<dbReference type="InterPro" id="IPR018246">
    <property type="entry name" value="AP_endonuc_F2_Zn_BS"/>
</dbReference>
<dbReference type="PROSITE" id="PS00731">
    <property type="entry name" value="AP_NUCLEASE_F2_3"/>
    <property type="match status" value="1"/>
</dbReference>
<evidence type="ECO:0000256" key="4">
    <source>
        <dbReference type="ARBA" id="ARBA00022763"/>
    </source>
</evidence>
<keyword evidence="6" id="KW-0862">Zinc</keyword>
<dbReference type="InterPro" id="IPR036237">
    <property type="entry name" value="Xyl_isomerase-like_sf"/>
</dbReference>
<comment type="similarity">
    <text evidence="2">Belongs to the AP endonuclease 2 family.</text>
</comment>
<dbReference type="InterPro" id="IPR013022">
    <property type="entry name" value="Xyl_isomerase-like_TIM-brl"/>
</dbReference>
<dbReference type="NCBIfam" id="TIGR00587">
    <property type="entry name" value="nfo"/>
    <property type="match status" value="1"/>
</dbReference>
<dbReference type="PROSITE" id="PS00730">
    <property type="entry name" value="AP_NUCLEASE_F2_2"/>
    <property type="match status" value="1"/>
</dbReference>
<evidence type="ECO:0000256" key="2">
    <source>
        <dbReference type="ARBA" id="ARBA00005340"/>
    </source>
</evidence>
<evidence type="ECO:0000256" key="1">
    <source>
        <dbReference type="ARBA" id="ARBA00001947"/>
    </source>
</evidence>
<dbReference type="GO" id="GO:0003677">
    <property type="term" value="F:DNA binding"/>
    <property type="evidence" value="ECO:0007669"/>
    <property type="project" value="InterPro"/>
</dbReference>
<sequence>LKEKVRDGLKVEIDRADSLGVNLLTYHPGSRKDATLKQGISNIVSILNSVLSEHQNVKLLIENSAGQGNSVGKTFQELAEIIDGVVLKDKIGICFDTCHAWAAGYELVSEEGYRDTMDELKKDLGLKYLLGFHMNDSKKGKGSNVDRHEQIGLGTIGIKGFKNFIYDKEINGKPMILETPKGEEGYMEDIKMLDSILE</sequence>
<dbReference type="GO" id="GO:0008081">
    <property type="term" value="F:phosphoric diester hydrolase activity"/>
    <property type="evidence" value="ECO:0007669"/>
    <property type="project" value="TreeGrafter"/>
</dbReference>
<dbReference type="GO" id="GO:0008270">
    <property type="term" value="F:zinc ion binding"/>
    <property type="evidence" value="ECO:0007669"/>
    <property type="project" value="InterPro"/>
</dbReference>
<keyword evidence="9" id="KW-0540">Nuclease</keyword>
<dbReference type="PANTHER" id="PTHR21445:SF0">
    <property type="entry name" value="APURINIC-APYRIMIDINIC ENDONUCLEASE"/>
    <property type="match status" value="1"/>
</dbReference>
<dbReference type="CDD" id="cd00019">
    <property type="entry name" value="AP2Ec"/>
    <property type="match status" value="1"/>
</dbReference>
<evidence type="ECO:0000256" key="3">
    <source>
        <dbReference type="ARBA" id="ARBA00022723"/>
    </source>
</evidence>
<keyword evidence="9" id="KW-0255">Endonuclease</keyword>
<comment type="caution">
    <text evidence="9">The sequence shown here is derived from an EMBL/GenBank/DDBJ whole genome shotgun (WGS) entry which is preliminary data.</text>
</comment>
<protein>
    <submittedName>
        <fullName evidence="9">Apurinic endonuclease Apn1</fullName>
    </submittedName>
</protein>
<dbReference type="PANTHER" id="PTHR21445">
    <property type="entry name" value="ENDONUCLEASE IV ENDODEOXYRIBONUCLEASE IV"/>
    <property type="match status" value="1"/>
</dbReference>